<reference evidence="4" key="1">
    <citation type="submission" date="2021-03" db="EMBL/GenBank/DDBJ databases">
        <authorList>
            <person name="Tagirdzhanova G."/>
        </authorList>
    </citation>
    <scope>NUCLEOTIDE SEQUENCE</scope>
</reference>
<feature type="region of interest" description="Disordered" evidence="2">
    <location>
        <begin position="138"/>
        <end position="280"/>
    </location>
</feature>
<dbReference type="PROSITE" id="PS51504">
    <property type="entry name" value="H15"/>
    <property type="match status" value="1"/>
</dbReference>
<protein>
    <recommendedName>
        <fullName evidence="1">Histone H1</fullName>
    </recommendedName>
</protein>
<dbReference type="EMBL" id="CAJPDR010000021">
    <property type="protein sequence ID" value="CAF9907374.1"/>
    <property type="molecule type" value="Genomic_DNA"/>
</dbReference>
<dbReference type="GO" id="GO:0006334">
    <property type="term" value="P:nucleosome assembly"/>
    <property type="evidence" value="ECO:0007669"/>
    <property type="project" value="InterPro"/>
</dbReference>
<gene>
    <name evidence="4" type="ORF">ALECFALPRED_003312</name>
</gene>
<feature type="domain" description="H15" evidence="3">
    <location>
        <begin position="19"/>
        <end position="136"/>
    </location>
</feature>
<evidence type="ECO:0000256" key="1">
    <source>
        <dbReference type="ARBA" id="ARBA00020833"/>
    </source>
</evidence>
<dbReference type="GO" id="GO:0000786">
    <property type="term" value="C:nucleosome"/>
    <property type="evidence" value="ECO:0007669"/>
    <property type="project" value="InterPro"/>
</dbReference>
<keyword evidence="5" id="KW-1185">Reference proteome</keyword>
<dbReference type="Proteomes" id="UP000664203">
    <property type="component" value="Unassembled WGS sequence"/>
</dbReference>
<dbReference type="InterPro" id="IPR036390">
    <property type="entry name" value="WH_DNA-bd_sf"/>
</dbReference>
<feature type="compositionally biased region" description="Low complexity" evidence="2">
    <location>
        <begin position="161"/>
        <end position="170"/>
    </location>
</feature>
<sequence length="280" mass="29351">MPPKKAVAAKPAKTAAAAPHASYKDMIKEAIIAVSLLYRAHSMLLLHVYTLHHATTRPTRHNASYYSIRINKADASSTLAAQGTQWQQKYLKANHKNLASSDAIFDTQFNKAIKSGVEKGDFAQPKGPSGTVKLAKKVPVAKPAAASTKEKKPAAKKATKATKPAGTKTAGRPKKTDTKTATKAAPKKASTTKAKAAPKAKAAKANTSTKRVKKTPAMAPAIVEEKKVSAKTASGRITKGPAKTAAAVQKKKPALKKKAATPKKTPKATPKKTDTPAAAA</sequence>
<feature type="compositionally biased region" description="Basic residues" evidence="2">
    <location>
        <begin position="249"/>
        <end position="270"/>
    </location>
</feature>
<dbReference type="InterPro" id="IPR005818">
    <property type="entry name" value="Histone_H1/H5_H15"/>
</dbReference>
<name>A0A8H3IBG0_9LECA</name>
<dbReference type="Gene3D" id="1.10.10.10">
    <property type="entry name" value="Winged helix-like DNA-binding domain superfamily/Winged helix DNA-binding domain"/>
    <property type="match status" value="1"/>
</dbReference>
<evidence type="ECO:0000259" key="3">
    <source>
        <dbReference type="PROSITE" id="PS51504"/>
    </source>
</evidence>
<feature type="compositionally biased region" description="Low complexity" evidence="2">
    <location>
        <begin position="138"/>
        <end position="147"/>
    </location>
</feature>
<organism evidence="4 5">
    <name type="scientific">Alectoria fallacina</name>
    <dbReference type="NCBI Taxonomy" id="1903189"/>
    <lineage>
        <taxon>Eukaryota</taxon>
        <taxon>Fungi</taxon>
        <taxon>Dikarya</taxon>
        <taxon>Ascomycota</taxon>
        <taxon>Pezizomycotina</taxon>
        <taxon>Lecanoromycetes</taxon>
        <taxon>OSLEUM clade</taxon>
        <taxon>Lecanoromycetidae</taxon>
        <taxon>Lecanorales</taxon>
        <taxon>Lecanorineae</taxon>
        <taxon>Parmeliaceae</taxon>
        <taxon>Alectoria</taxon>
    </lineage>
</organism>
<accession>A0A8H3IBG0</accession>
<evidence type="ECO:0000256" key="2">
    <source>
        <dbReference type="SAM" id="MobiDB-lite"/>
    </source>
</evidence>
<dbReference type="OrthoDB" id="1110759at2759"/>
<proteinExistence type="predicted"/>
<dbReference type="AlphaFoldDB" id="A0A8H3IBG0"/>
<evidence type="ECO:0000313" key="5">
    <source>
        <dbReference type="Proteomes" id="UP000664203"/>
    </source>
</evidence>
<dbReference type="SUPFAM" id="SSF46785">
    <property type="entry name" value="Winged helix' DNA-binding domain"/>
    <property type="match status" value="1"/>
</dbReference>
<evidence type="ECO:0000313" key="4">
    <source>
        <dbReference type="EMBL" id="CAF9907374.1"/>
    </source>
</evidence>
<feature type="compositionally biased region" description="Low complexity" evidence="2">
    <location>
        <begin position="181"/>
        <end position="195"/>
    </location>
</feature>
<dbReference type="InterPro" id="IPR036388">
    <property type="entry name" value="WH-like_DNA-bd_sf"/>
</dbReference>
<comment type="caution">
    <text evidence="4">The sequence shown here is derived from an EMBL/GenBank/DDBJ whole genome shotgun (WGS) entry which is preliminary data.</text>
</comment>
<dbReference type="Pfam" id="PF00538">
    <property type="entry name" value="Linker_histone"/>
    <property type="match status" value="1"/>
</dbReference>
<dbReference type="GO" id="GO:0003677">
    <property type="term" value="F:DNA binding"/>
    <property type="evidence" value="ECO:0007669"/>
    <property type="project" value="InterPro"/>
</dbReference>